<evidence type="ECO:0000313" key="1">
    <source>
        <dbReference type="EMBL" id="CAA7266187.1"/>
    </source>
</evidence>
<sequence>MHRRLLASRRTHLDHLILALEQLLLHLLLPSRLAIHLLAIIAEAEAEAEDVVEVVDEDEVVQQAGPPTLLEQEGDRSKWFAYYHLGVIFRTFGRSRTPHEARRAVQCFQSTLLSQPSPLLPFRHNIRSDRKSWPQKLIFWNGQTHPSRVQQLLSSISHVTSETLFRRFHPDLYDWTISLRLLVPRCIILRRSSPYRIPTCSDSTL</sequence>
<dbReference type="Proteomes" id="UP000467700">
    <property type="component" value="Unassembled WGS sequence"/>
</dbReference>
<proteinExistence type="predicted"/>
<reference evidence="1 2" key="1">
    <citation type="submission" date="2020-01" db="EMBL/GenBank/DDBJ databases">
        <authorList>
            <person name="Gupta K D."/>
        </authorList>
    </citation>
    <scope>NUCLEOTIDE SEQUENCE [LARGE SCALE GENOMIC DNA]</scope>
</reference>
<dbReference type="EMBL" id="CACVBS010000053">
    <property type="protein sequence ID" value="CAA7266187.1"/>
    <property type="molecule type" value="Genomic_DNA"/>
</dbReference>
<accession>A0A8S0WMR4</accession>
<dbReference type="AlphaFoldDB" id="A0A8S0WMR4"/>
<gene>
    <name evidence="1" type="ORF">AAE3_LOCUS8536</name>
</gene>
<evidence type="ECO:0000313" key="2">
    <source>
        <dbReference type="Proteomes" id="UP000467700"/>
    </source>
</evidence>
<keyword evidence="2" id="KW-1185">Reference proteome</keyword>
<name>A0A8S0WMR4_CYCAE</name>
<comment type="caution">
    <text evidence="1">The sequence shown here is derived from an EMBL/GenBank/DDBJ whole genome shotgun (WGS) entry which is preliminary data.</text>
</comment>
<organism evidence="1 2">
    <name type="scientific">Cyclocybe aegerita</name>
    <name type="common">Black poplar mushroom</name>
    <name type="synonym">Agrocybe aegerita</name>
    <dbReference type="NCBI Taxonomy" id="1973307"/>
    <lineage>
        <taxon>Eukaryota</taxon>
        <taxon>Fungi</taxon>
        <taxon>Dikarya</taxon>
        <taxon>Basidiomycota</taxon>
        <taxon>Agaricomycotina</taxon>
        <taxon>Agaricomycetes</taxon>
        <taxon>Agaricomycetidae</taxon>
        <taxon>Agaricales</taxon>
        <taxon>Agaricineae</taxon>
        <taxon>Bolbitiaceae</taxon>
        <taxon>Cyclocybe</taxon>
    </lineage>
</organism>
<protein>
    <submittedName>
        <fullName evidence="1">Uncharacterized protein</fullName>
    </submittedName>
</protein>